<dbReference type="AlphaFoldDB" id="A0AAD4L3J4"/>
<dbReference type="PANTHER" id="PTHR28173">
    <property type="entry name" value="RIBONUCLEASES P/MRP PROTEIN SUBUNIT POP8"/>
    <property type="match status" value="1"/>
</dbReference>
<dbReference type="GO" id="GO:0004526">
    <property type="term" value="F:ribonuclease P activity"/>
    <property type="evidence" value="ECO:0007669"/>
    <property type="project" value="TreeGrafter"/>
</dbReference>
<gene>
    <name evidence="3" type="ORF">BGW36DRAFT_424826</name>
</gene>
<feature type="region of interest" description="Disordered" evidence="1">
    <location>
        <begin position="1"/>
        <end position="25"/>
    </location>
</feature>
<dbReference type="RefSeq" id="XP_046075930.1">
    <property type="nucleotide sequence ID" value="XM_046220023.1"/>
</dbReference>
<name>A0AAD4L3J4_9EURO</name>
<dbReference type="GO" id="GO:0008033">
    <property type="term" value="P:tRNA processing"/>
    <property type="evidence" value="ECO:0007669"/>
    <property type="project" value="InterPro"/>
</dbReference>
<dbReference type="PANTHER" id="PTHR28173:SF1">
    <property type="entry name" value="RIBONUCLEASES P_MRP PROTEIN SUBUNIT POP8"/>
    <property type="match status" value="1"/>
</dbReference>
<dbReference type="EMBL" id="JAJTJA010000003">
    <property type="protein sequence ID" value="KAH8702554.1"/>
    <property type="molecule type" value="Genomic_DNA"/>
</dbReference>
<reference evidence="3" key="1">
    <citation type="submission" date="2021-12" db="EMBL/GenBank/DDBJ databases">
        <title>Convergent genome expansion in fungi linked to evolution of root-endophyte symbiosis.</title>
        <authorList>
            <consortium name="DOE Joint Genome Institute"/>
            <person name="Ke Y.-H."/>
            <person name="Bonito G."/>
            <person name="Liao H.-L."/>
            <person name="Looney B."/>
            <person name="Rojas-Flechas A."/>
            <person name="Nash J."/>
            <person name="Hameed K."/>
            <person name="Schadt C."/>
            <person name="Martin F."/>
            <person name="Crous P.W."/>
            <person name="Miettinen O."/>
            <person name="Magnuson J.K."/>
            <person name="Labbe J."/>
            <person name="Jacobson D."/>
            <person name="Doktycz M.J."/>
            <person name="Veneault-Fourrey C."/>
            <person name="Kuo A."/>
            <person name="Mondo S."/>
            <person name="Calhoun S."/>
            <person name="Riley R."/>
            <person name="Ohm R."/>
            <person name="LaButti K."/>
            <person name="Andreopoulos B."/>
            <person name="Pangilinan J."/>
            <person name="Nolan M."/>
            <person name="Tritt A."/>
            <person name="Clum A."/>
            <person name="Lipzen A."/>
            <person name="Daum C."/>
            <person name="Barry K."/>
            <person name="Grigoriev I.V."/>
            <person name="Vilgalys R."/>
        </authorList>
    </citation>
    <scope>NUCLEOTIDE SEQUENCE</scope>
    <source>
        <strain evidence="3">PMI_201</strain>
    </source>
</reference>
<feature type="domain" description="Ribonucleases P/MRP subunit Pop8-like" evidence="2">
    <location>
        <begin position="37"/>
        <end position="113"/>
    </location>
</feature>
<proteinExistence type="predicted"/>
<organism evidence="3 4">
    <name type="scientific">Talaromyces proteolyticus</name>
    <dbReference type="NCBI Taxonomy" id="1131652"/>
    <lineage>
        <taxon>Eukaryota</taxon>
        <taxon>Fungi</taxon>
        <taxon>Dikarya</taxon>
        <taxon>Ascomycota</taxon>
        <taxon>Pezizomycotina</taxon>
        <taxon>Eurotiomycetes</taxon>
        <taxon>Eurotiomycetidae</taxon>
        <taxon>Eurotiales</taxon>
        <taxon>Trichocomaceae</taxon>
        <taxon>Talaromyces</taxon>
        <taxon>Talaromyces sect. Bacilispori</taxon>
    </lineage>
</organism>
<dbReference type="GO" id="GO:0034965">
    <property type="term" value="P:intronic box C/D snoRNA processing"/>
    <property type="evidence" value="ECO:0007669"/>
    <property type="project" value="TreeGrafter"/>
</dbReference>
<evidence type="ECO:0000259" key="2">
    <source>
        <dbReference type="Pfam" id="PF20976"/>
    </source>
</evidence>
<accession>A0AAD4L3J4</accession>
<dbReference type="Proteomes" id="UP001201262">
    <property type="component" value="Unassembled WGS sequence"/>
</dbReference>
<dbReference type="InterPro" id="IPR049128">
    <property type="entry name" value="Pop8-like_dom"/>
</dbReference>
<sequence>MDIDHPKPSTTHPKQHIDIDNDNVPATTRRITARNPPWTYLKLQLITEPITRRVHLDALTARTHLSAALAQFLGLMGTAVSIDILKIEDENGVLWIRVPREDGAAVVAAVSSWVGSSTTSSGRGGVGEEEEWEEGGAVAWRVLAKGNFLGAVAHGSGGDVFEP</sequence>
<comment type="caution">
    <text evidence="3">The sequence shown here is derived from an EMBL/GenBank/DDBJ whole genome shotgun (WGS) entry which is preliminary data.</text>
</comment>
<protein>
    <recommendedName>
        <fullName evidence="2">Ribonucleases P/MRP subunit Pop8-like domain-containing protein</fullName>
    </recommendedName>
</protein>
<dbReference type="GO" id="GO:0000171">
    <property type="term" value="F:ribonuclease MRP activity"/>
    <property type="evidence" value="ECO:0007669"/>
    <property type="project" value="TreeGrafter"/>
</dbReference>
<evidence type="ECO:0000313" key="4">
    <source>
        <dbReference type="Proteomes" id="UP001201262"/>
    </source>
</evidence>
<dbReference type="GO" id="GO:0005655">
    <property type="term" value="C:nucleolar ribonuclease P complex"/>
    <property type="evidence" value="ECO:0007669"/>
    <property type="project" value="InterPro"/>
</dbReference>
<dbReference type="GO" id="GO:0000294">
    <property type="term" value="P:nuclear-transcribed mRNA catabolic process, RNase MRP-dependent"/>
    <property type="evidence" value="ECO:0007669"/>
    <property type="project" value="TreeGrafter"/>
</dbReference>
<dbReference type="GeneID" id="70250310"/>
<dbReference type="Pfam" id="PF20976">
    <property type="entry name" value="Pop8"/>
    <property type="match status" value="1"/>
</dbReference>
<evidence type="ECO:0000313" key="3">
    <source>
        <dbReference type="EMBL" id="KAH8702554.1"/>
    </source>
</evidence>
<dbReference type="InterPro" id="IPR020347">
    <property type="entry name" value="Pop8"/>
</dbReference>
<keyword evidence="4" id="KW-1185">Reference proteome</keyword>
<dbReference type="GO" id="GO:0000172">
    <property type="term" value="C:ribonuclease MRP complex"/>
    <property type="evidence" value="ECO:0007669"/>
    <property type="project" value="InterPro"/>
</dbReference>
<evidence type="ECO:0000256" key="1">
    <source>
        <dbReference type="SAM" id="MobiDB-lite"/>
    </source>
</evidence>